<evidence type="ECO:0000313" key="1">
    <source>
        <dbReference type="EMBL" id="VEL23017.1"/>
    </source>
</evidence>
<reference evidence="1" key="1">
    <citation type="submission" date="2018-11" db="EMBL/GenBank/DDBJ databases">
        <authorList>
            <consortium name="Pathogen Informatics"/>
        </authorList>
    </citation>
    <scope>NUCLEOTIDE SEQUENCE</scope>
</reference>
<accession>A0A3S5ALD9</accession>
<proteinExistence type="predicted"/>
<gene>
    <name evidence="1" type="ORF">PXEA_LOCUS16457</name>
</gene>
<organism evidence="1 2">
    <name type="scientific">Protopolystoma xenopodis</name>
    <dbReference type="NCBI Taxonomy" id="117903"/>
    <lineage>
        <taxon>Eukaryota</taxon>
        <taxon>Metazoa</taxon>
        <taxon>Spiralia</taxon>
        <taxon>Lophotrochozoa</taxon>
        <taxon>Platyhelminthes</taxon>
        <taxon>Monogenea</taxon>
        <taxon>Polyopisthocotylea</taxon>
        <taxon>Polystomatidea</taxon>
        <taxon>Polystomatidae</taxon>
        <taxon>Protopolystoma</taxon>
    </lineage>
</organism>
<protein>
    <submittedName>
        <fullName evidence="1">Uncharacterized protein</fullName>
    </submittedName>
</protein>
<dbReference type="OrthoDB" id="10068328at2759"/>
<dbReference type="Proteomes" id="UP000784294">
    <property type="component" value="Unassembled WGS sequence"/>
</dbReference>
<evidence type="ECO:0000313" key="2">
    <source>
        <dbReference type="Proteomes" id="UP000784294"/>
    </source>
</evidence>
<keyword evidence="2" id="KW-1185">Reference proteome</keyword>
<comment type="caution">
    <text evidence="1">The sequence shown here is derived from an EMBL/GenBank/DDBJ whole genome shotgun (WGS) entry which is preliminary data.</text>
</comment>
<sequence>MPEYLTVPLDIVYFLDTYFQPNEYALEEKNKSALKIVELGLSSSRNTIDVERAKSQHWGGLRARLELSIDSVLEQADKLAALSVGASHPPRLDLPRLDRPPRSPASFLSTCSFSSLASANSRPNEFFGVDESKLMSSGIAPSFSTQIPSNHCNTSGGLFVAMCVQKDELTSLQSSVTPISARMPLAQNLSNKTEDFALHISHKRENLGAGAHLGNESECFFSQEKGLASDSDSLTAQSDEDSSPDAEEVRLLYLVITSIYLCFHK</sequence>
<dbReference type="AlphaFoldDB" id="A0A3S5ALD9"/>
<name>A0A3S5ALD9_9PLAT</name>
<dbReference type="EMBL" id="CAAALY010059577">
    <property type="protein sequence ID" value="VEL23017.1"/>
    <property type="molecule type" value="Genomic_DNA"/>
</dbReference>